<dbReference type="CDD" id="cd01188">
    <property type="entry name" value="INT_RitA_C_like"/>
    <property type="match status" value="1"/>
</dbReference>
<dbReference type="GO" id="GO:0006310">
    <property type="term" value="P:DNA recombination"/>
    <property type="evidence" value="ECO:0007669"/>
    <property type="project" value="UniProtKB-KW"/>
</dbReference>
<evidence type="ECO:0000313" key="5">
    <source>
        <dbReference type="EMBL" id="AAA87238.1"/>
    </source>
</evidence>
<reference evidence="5" key="1">
    <citation type="journal article" date="1995" name="J. Bacteriol.">
        <title>Molecular characterization of a deletion-prone region of plasmid pAE1 of Alcaligenes eutrophus H1.</title>
        <authorList>
            <person name="Chow W.Y."/>
            <person name="Wang C.K."/>
            <person name="Lee W.L."/>
            <person name="Kung S.S."/>
            <person name="Wu Y.M."/>
        </authorList>
    </citation>
    <scope>NUCLEOTIDE SEQUENCE</scope>
    <source>
        <plasmid evidence="5">pAE1</plasmid>
    </source>
</reference>
<keyword evidence="5" id="KW-0614">Plasmid</keyword>
<sequence length="415" mass="46481">MNATRTVSESGGLPAHHIDAFLDRLRTAHYSEVSLRKKRRVLCVFSGWMKNRNIDLIDLDESVTARFMNRMIDASRDRVQRARPTLRQFLAYLRAEAIVCSPTLGGQSEIARIYRRYLDHLRQDRGLAKNSLLVYGPFIRDFLDSHSANDGTILADAFCAVTIRDHFLTYSEGRSAEYTRLMAVALRSFCHFLFLRGDTARDLYESVPSVRKWRQSTVPTFLTPEQQEALIASADRSTPTGRRDYAILLLLARLGLRAGEIVAMQLDDIHWRSGELVVHGKGQMVEHVPLPSEVGAAIATYLRDGRGASASRHVFLRRLAPRVGLAGPAAIGKIVCQAFARAGFRPACRGSAHLFRHGLATTMIRHGASIAEIAEVLRHRSPDSTAIYAKVAFEDLARGSRARGPRREVQYDFDP</sequence>
<dbReference type="InterPro" id="IPR013762">
    <property type="entry name" value="Integrase-like_cat_sf"/>
</dbReference>
<feature type="domain" description="Tyr recombinase" evidence="3">
    <location>
        <begin position="217"/>
        <end position="401"/>
    </location>
</feature>
<dbReference type="PIR" id="I39527">
    <property type="entry name" value="I39527"/>
</dbReference>
<keyword evidence="2" id="KW-0233">DNA recombination</keyword>
<dbReference type="PROSITE" id="PS51898">
    <property type="entry name" value="TYR_RECOMBINASE"/>
    <property type="match status" value="1"/>
</dbReference>
<evidence type="ECO:0000259" key="3">
    <source>
        <dbReference type="PROSITE" id="PS51898"/>
    </source>
</evidence>
<evidence type="ECO:0000256" key="2">
    <source>
        <dbReference type="ARBA" id="ARBA00023172"/>
    </source>
</evidence>
<accession>Q52212</accession>
<name>Q52212_9ZZZZ</name>
<protein>
    <submittedName>
        <fullName evidence="5">(clone R1L) genes</fullName>
    </submittedName>
</protein>
<dbReference type="Pfam" id="PF00589">
    <property type="entry name" value="Phage_integrase"/>
    <property type="match status" value="1"/>
</dbReference>
<dbReference type="InterPro" id="IPR010998">
    <property type="entry name" value="Integrase_recombinase_N"/>
</dbReference>
<feature type="domain" description="Core-binding (CB)" evidence="4">
    <location>
        <begin position="12"/>
        <end position="94"/>
    </location>
</feature>
<geneLocation type="plasmid" evidence="5">
    <name>pAE1</name>
</geneLocation>
<evidence type="ECO:0000256" key="1">
    <source>
        <dbReference type="ARBA" id="ARBA00023125"/>
    </source>
</evidence>
<proteinExistence type="predicted"/>
<dbReference type="Gene3D" id="1.10.150.130">
    <property type="match status" value="1"/>
</dbReference>
<dbReference type="GO" id="GO:0003677">
    <property type="term" value="F:DNA binding"/>
    <property type="evidence" value="ECO:0007669"/>
    <property type="project" value="UniProtKB-KW"/>
</dbReference>
<dbReference type="EMBL" id="L34580">
    <property type="protein sequence ID" value="AAA87238.1"/>
    <property type="molecule type" value="Genomic_DNA"/>
</dbReference>
<keyword evidence="1" id="KW-0238">DNA-binding</keyword>
<evidence type="ECO:0000259" key="4">
    <source>
        <dbReference type="PROSITE" id="PS51900"/>
    </source>
</evidence>
<dbReference type="InterPro" id="IPR044068">
    <property type="entry name" value="CB"/>
</dbReference>
<dbReference type="SUPFAM" id="SSF56349">
    <property type="entry name" value="DNA breaking-rejoining enzymes"/>
    <property type="match status" value="1"/>
</dbReference>
<dbReference type="Gene3D" id="1.10.443.10">
    <property type="entry name" value="Intergrase catalytic core"/>
    <property type="match status" value="1"/>
</dbReference>
<organism evidence="5">
    <name type="scientific">Plasmid pAE1</name>
    <dbReference type="NCBI Taxonomy" id="41304"/>
    <lineage>
        <taxon>other sequences</taxon>
        <taxon>plasmids</taxon>
    </lineage>
</organism>
<dbReference type="InterPro" id="IPR011010">
    <property type="entry name" value="DNA_brk_join_enz"/>
</dbReference>
<dbReference type="PANTHER" id="PTHR30349:SF90">
    <property type="entry name" value="TYROSINE RECOMBINASE XERD"/>
    <property type="match status" value="1"/>
</dbReference>
<dbReference type="PROSITE" id="PS51900">
    <property type="entry name" value="CB"/>
    <property type="match status" value="1"/>
</dbReference>
<dbReference type="GO" id="GO:0015074">
    <property type="term" value="P:DNA integration"/>
    <property type="evidence" value="ECO:0007669"/>
    <property type="project" value="InterPro"/>
</dbReference>
<dbReference type="AlphaFoldDB" id="Q52212"/>
<dbReference type="InterPro" id="IPR002104">
    <property type="entry name" value="Integrase_catalytic"/>
</dbReference>
<dbReference type="InterPro" id="IPR050090">
    <property type="entry name" value="Tyrosine_recombinase_XerCD"/>
</dbReference>
<dbReference type="PANTHER" id="PTHR30349">
    <property type="entry name" value="PHAGE INTEGRASE-RELATED"/>
    <property type="match status" value="1"/>
</dbReference>